<dbReference type="HOGENOM" id="CLU_3111574_0_0_1"/>
<dbReference type="InParanoid" id="H2YBY8"/>
<dbReference type="Ensembl" id="ENSCSAVT00000002880.1">
    <property type="protein sequence ID" value="ENSCSAVP00000002836.1"/>
    <property type="gene ID" value="ENSCSAVG00000001692.1"/>
</dbReference>
<protein>
    <submittedName>
        <fullName evidence="1">Uncharacterized protein</fullName>
    </submittedName>
</protein>
<keyword evidence="2" id="KW-1185">Reference proteome</keyword>
<proteinExistence type="predicted"/>
<dbReference type="Gene3D" id="1.20.1270.60">
    <property type="entry name" value="Arfaptin homology (AH) domain/BAR domain"/>
    <property type="match status" value="1"/>
</dbReference>
<evidence type="ECO:0000313" key="2">
    <source>
        <dbReference type="Proteomes" id="UP000007875"/>
    </source>
</evidence>
<name>H2YBY8_CIOSA</name>
<dbReference type="AlphaFoldDB" id="H2YBY8"/>
<evidence type="ECO:0000313" key="1">
    <source>
        <dbReference type="Ensembl" id="ENSCSAVP00000002836.1"/>
    </source>
</evidence>
<dbReference type="Proteomes" id="UP000007875">
    <property type="component" value="Unassembled WGS sequence"/>
</dbReference>
<organism evidence="1 2">
    <name type="scientific">Ciona savignyi</name>
    <name type="common">Pacific transparent sea squirt</name>
    <dbReference type="NCBI Taxonomy" id="51511"/>
    <lineage>
        <taxon>Eukaryota</taxon>
        <taxon>Metazoa</taxon>
        <taxon>Chordata</taxon>
        <taxon>Tunicata</taxon>
        <taxon>Ascidiacea</taxon>
        <taxon>Phlebobranchia</taxon>
        <taxon>Cionidae</taxon>
        <taxon>Ciona</taxon>
    </lineage>
</organism>
<sequence>MVKRFDKLLDYELCQKNSDAKEKTQMARNVYDALNHQLQDELPILHSLGIK</sequence>
<reference evidence="1" key="2">
    <citation type="submission" date="2025-08" db="UniProtKB">
        <authorList>
            <consortium name="Ensembl"/>
        </authorList>
    </citation>
    <scope>IDENTIFICATION</scope>
</reference>
<reference evidence="2" key="1">
    <citation type="submission" date="2003-08" db="EMBL/GenBank/DDBJ databases">
        <authorList>
            <person name="Birren B."/>
            <person name="Nusbaum C."/>
            <person name="Abebe A."/>
            <person name="Abouelleil A."/>
            <person name="Adekoya E."/>
            <person name="Ait-zahra M."/>
            <person name="Allen N."/>
            <person name="Allen T."/>
            <person name="An P."/>
            <person name="Anderson M."/>
            <person name="Anderson S."/>
            <person name="Arachchi H."/>
            <person name="Armbruster J."/>
            <person name="Bachantsang P."/>
            <person name="Baldwin J."/>
            <person name="Barry A."/>
            <person name="Bayul T."/>
            <person name="Blitshsteyn B."/>
            <person name="Bloom T."/>
            <person name="Blye J."/>
            <person name="Boguslavskiy L."/>
            <person name="Borowsky M."/>
            <person name="Boukhgalter B."/>
            <person name="Brunache A."/>
            <person name="Butler J."/>
            <person name="Calixte N."/>
            <person name="Calvo S."/>
            <person name="Camarata J."/>
            <person name="Campo K."/>
            <person name="Chang J."/>
            <person name="Cheshatsang Y."/>
            <person name="Citroen M."/>
            <person name="Collymore A."/>
            <person name="Considine T."/>
            <person name="Cook A."/>
            <person name="Cooke P."/>
            <person name="Corum B."/>
            <person name="Cuomo C."/>
            <person name="David R."/>
            <person name="Dawoe T."/>
            <person name="Degray S."/>
            <person name="Dodge S."/>
            <person name="Dooley K."/>
            <person name="Dorje P."/>
            <person name="Dorjee K."/>
            <person name="Dorris L."/>
            <person name="Duffey N."/>
            <person name="Dupes A."/>
            <person name="Elkins T."/>
            <person name="Engels R."/>
            <person name="Erickson J."/>
            <person name="Farina A."/>
            <person name="Faro S."/>
            <person name="Ferreira P."/>
            <person name="Fischer H."/>
            <person name="Fitzgerald M."/>
            <person name="Foley K."/>
            <person name="Gage D."/>
            <person name="Galagan J."/>
            <person name="Gearin G."/>
            <person name="Gnerre S."/>
            <person name="Gnirke A."/>
            <person name="Goyette A."/>
            <person name="Graham J."/>
            <person name="Grandbois E."/>
            <person name="Gyaltsen K."/>
            <person name="Hafez N."/>
            <person name="Hagopian D."/>
            <person name="Hagos B."/>
            <person name="Hall J."/>
            <person name="Hatcher B."/>
            <person name="Heller A."/>
            <person name="Higgins H."/>
            <person name="Honan T."/>
            <person name="Horn A."/>
            <person name="Houde N."/>
            <person name="Hughes L."/>
            <person name="Hulme W."/>
            <person name="Husby E."/>
            <person name="Iliev I."/>
            <person name="Jaffe D."/>
            <person name="Jones C."/>
            <person name="Kamal M."/>
            <person name="Kamat A."/>
            <person name="Kamvysselis M."/>
            <person name="Karlsson E."/>
            <person name="Kells C."/>
            <person name="Kieu A."/>
            <person name="Kisner P."/>
            <person name="Kodira C."/>
            <person name="Kulbokas E."/>
            <person name="Labutti K."/>
            <person name="Lama D."/>
            <person name="Landers T."/>
            <person name="Leger J."/>
            <person name="Levine S."/>
            <person name="Lewis D."/>
            <person name="Lewis T."/>
            <person name="Lindblad-toh K."/>
            <person name="Liu X."/>
            <person name="Lokyitsang T."/>
            <person name="Lokyitsang Y."/>
            <person name="Lucien O."/>
            <person name="Lui A."/>
            <person name="Ma L.J."/>
            <person name="Mabbitt R."/>
            <person name="Macdonald J."/>
            <person name="Maclean C."/>
            <person name="Major J."/>
            <person name="Manning J."/>
            <person name="Marabella R."/>
            <person name="Maru K."/>
            <person name="Matthews C."/>
            <person name="Mauceli E."/>
            <person name="Mccarthy M."/>
            <person name="Mcdonough S."/>
            <person name="Mcghee T."/>
            <person name="Meldrim J."/>
            <person name="Meneus L."/>
            <person name="Mesirov J."/>
            <person name="Mihalev A."/>
            <person name="Mihova T."/>
            <person name="Mikkelsen T."/>
            <person name="Mlenga V."/>
            <person name="Moru K."/>
            <person name="Mozes J."/>
            <person name="Mulrain L."/>
            <person name="Munson G."/>
            <person name="Naylor J."/>
            <person name="Newes C."/>
            <person name="Nguyen C."/>
            <person name="Nguyen N."/>
            <person name="Nguyen T."/>
            <person name="Nicol R."/>
            <person name="Nielsen C."/>
            <person name="Nizzari M."/>
            <person name="Norbu C."/>
            <person name="Norbu N."/>
            <person name="O'donnell P."/>
            <person name="Okoawo O."/>
            <person name="O'leary S."/>
            <person name="Omotosho B."/>
            <person name="O'neill K."/>
            <person name="Osman S."/>
            <person name="Parker S."/>
            <person name="Perrin D."/>
            <person name="Phunkhang P."/>
            <person name="Piqani B."/>
            <person name="Purcell S."/>
            <person name="Rachupka T."/>
            <person name="Ramasamy U."/>
            <person name="Rameau R."/>
            <person name="Ray V."/>
            <person name="Raymond C."/>
            <person name="Retta R."/>
            <person name="Richardson S."/>
            <person name="Rise C."/>
            <person name="Rodriguez J."/>
            <person name="Rogers J."/>
            <person name="Rogov P."/>
            <person name="Rutman M."/>
            <person name="Schupbach R."/>
            <person name="Seaman C."/>
            <person name="Settipalli S."/>
            <person name="Sharpe T."/>
            <person name="Sheridan J."/>
            <person name="Sherpa N."/>
            <person name="Shi J."/>
            <person name="Smirnov S."/>
            <person name="Smith C."/>
            <person name="Sougnez C."/>
            <person name="Spencer B."/>
            <person name="Stalker J."/>
            <person name="Stange-thomann N."/>
            <person name="Stavropoulos S."/>
            <person name="Stetson K."/>
            <person name="Stone C."/>
            <person name="Stone S."/>
            <person name="Stubbs M."/>
            <person name="Talamas J."/>
            <person name="Tchuinga P."/>
            <person name="Tenzing P."/>
            <person name="Tesfaye S."/>
            <person name="Theodore J."/>
            <person name="Thoulutsang Y."/>
            <person name="Topham K."/>
            <person name="Towey S."/>
            <person name="Tsamla T."/>
            <person name="Tsomo N."/>
            <person name="Vallee D."/>
            <person name="Vassiliev H."/>
            <person name="Venkataraman V."/>
            <person name="Vinson J."/>
            <person name="Vo A."/>
            <person name="Wade C."/>
            <person name="Wang S."/>
            <person name="Wangchuk T."/>
            <person name="Wangdi T."/>
            <person name="Whittaker C."/>
            <person name="Wilkinson J."/>
            <person name="Wu Y."/>
            <person name="Wyman D."/>
            <person name="Yadav S."/>
            <person name="Yang S."/>
            <person name="Yang X."/>
            <person name="Yeager S."/>
            <person name="Yee E."/>
            <person name="Young G."/>
            <person name="Zainoun J."/>
            <person name="Zembeck L."/>
            <person name="Zimmer A."/>
            <person name="Zody M."/>
            <person name="Lander E."/>
        </authorList>
    </citation>
    <scope>NUCLEOTIDE SEQUENCE [LARGE SCALE GENOMIC DNA]</scope>
</reference>
<dbReference type="SUPFAM" id="SSF103657">
    <property type="entry name" value="BAR/IMD domain-like"/>
    <property type="match status" value="1"/>
</dbReference>
<accession>H2YBY8</accession>
<reference evidence="1" key="3">
    <citation type="submission" date="2025-09" db="UniProtKB">
        <authorList>
            <consortium name="Ensembl"/>
        </authorList>
    </citation>
    <scope>IDENTIFICATION</scope>
</reference>
<dbReference type="InterPro" id="IPR027267">
    <property type="entry name" value="AH/BAR_dom_sf"/>
</dbReference>